<dbReference type="HAMAP" id="MF_01966">
    <property type="entry name" value="NADHX_epimerase"/>
    <property type="match status" value="1"/>
</dbReference>
<dbReference type="AlphaFoldDB" id="A0A0D2FW28"/>
<evidence type="ECO:0000256" key="9">
    <source>
        <dbReference type="ARBA" id="ARBA00023235"/>
    </source>
</evidence>
<evidence type="ECO:0000256" key="5">
    <source>
        <dbReference type="ARBA" id="ARBA00022741"/>
    </source>
</evidence>
<dbReference type="STRING" id="5601.A0A0D2FW28"/>
<dbReference type="PROSITE" id="PS51385">
    <property type="entry name" value="YJEF_N"/>
    <property type="match status" value="1"/>
</dbReference>
<dbReference type="NCBIfam" id="TIGR00197">
    <property type="entry name" value="yjeF_nterm"/>
    <property type="match status" value="1"/>
</dbReference>
<evidence type="ECO:0000256" key="2">
    <source>
        <dbReference type="ARBA" id="ARBA00000909"/>
    </source>
</evidence>
<evidence type="ECO:0000256" key="10">
    <source>
        <dbReference type="HAMAP-Rule" id="MF_03159"/>
    </source>
</evidence>
<feature type="binding site" evidence="10">
    <location>
        <begin position="163"/>
        <end position="169"/>
    </location>
    <ligand>
        <name>(6S)-NADPHX</name>
        <dbReference type="ChEBI" id="CHEBI:64076"/>
    </ligand>
</feature>
<keyword evidence="13" id="KW-1185">Reference proteome</keyword>
<feature type="binding site" evidence="10">
    <location>
        <position position="192"/>
    </location>
    <ligand>
        <name>(6S)-NADPHX</name>
        <dbReference type="ChEBI" id="CHEBI:64076"/>
    </ligand>
</feature>
<evidence type="ECO:0000259" key="11">
    <source>
        <dbReference type="PROSITE" id="PS51385"/>
    </source>
</evidence>
<evidence type="ECO:0000256" key="8">
    <source>
        <dbReference type="ARBA" id="ARBA00023027"/>
    </source>
</evidence>
<dbReference type="FunFam" id="3.40.50.10260:FF:000005">
    <property type="entry name" value="NAD(P)H-hydrate epimerase"/>
    <property type="match status" value="1"/>
</dbReference>
<comment type="catalytic activity">
    <reaction evidence="1 10">
        <text>(6R)-NADHX = (6S)-NADHX</text>
        <dbReference type="Rhea" id="RHEA:32215"/>
        <dbReference type="ChEBI" id="CHEBI:64074"/>
        <dbReference type="ChEBI" id="CHEBI:64075"/>
        <dbReference type="EC" id="5.1.99.6"/>
    </reaction>
</comment>
<dbReference type="PANTHER" id="PTHR13232">
    <property type="entry name" value="NAD(P)H-HYDRATE EPIMERASE"/>
    <property type="match status" value="1"/>
</dbReference>
<keyword evidence="9 10" id="KW-0413">Isomerase</keyword>
<dbReference type="Proteomes" id="UP000054266">
    <property type="component" value="Unassembled WGS sequence"/>
</dbReference>
<comment type="caution">
    <text evidence="10">Lacks conserved residue(s) required for the propagation of feature annotation.</text>
</comment>
<dbReference type="Gene3D" id="3.40.50.10260">
    <property type="entry name" value="YjeF N-terminal domain"/>
    <property type="match status" value="1"/>
</dbReference>
<evidence type="ECO:0000256" key="1">
    <source>
        <dbReference type="ARBA" id="ARBA00000013"/>
    </source>
</evidence>
<comment type="similarity">
    <text evidence="10">Belongs to the NnrE/AIBP family.</text>
</comment>
<keyword evidence="4 10" id="KW-0479">Metal-binding</keyword>
<evidence type="ECO:0000256" key="3">
    <source>
        <dbReference type="ARBA" id="ARBA00012228"/>
    </source>
</evidence>
<protein>
    <recommendedName>
        <fullName evidence="3 10">NAD(P)H-hydrate epimerase</fullName>
        <ecNumber evidence="3 10">5.1.99.6</ecNumber>
    </recommendedName>
    <alternativeName>
        <fullName evidence="10">NAD(P)HX epimerase</fullName>
    </alternativeName>
</protein>
<dbReference type="InterPro" id="IPR036652">
    <property type="entry name" value="YjeF_N_dom_sf"/>
</dbReference>
<feature type="domain" description="YjeF N-terminal" evidence="11">
    <location>
        <begin position="43"/>
        <end position="255"/>
    </location>
</feature>
<reference evidence="12 13" key="1">
    <citation type="submission" date="2015-01" db="EMBL/GenBank/DDBJ databases">
        <title>The Genome Sequence of Capronia semiimmersa CBS27337.</title>
        <authorList>
            <consortium name="The Broad Institute Genomics Platform"/>
            <person name="Cuomo C."/>
            <person name="de Hoog S."/>
            <person name="Gorbushina A."/>
            <person name="Stielow B."/>
            <person name="Teixiera M."/>
            <person name="Abouelleil A."/>
            <person name="Chapman S.B."/>
            <person name="Priest M."/>
            <person name="Young S.K."/>
            <person name="Wortman J."/>
            <person name="Nusbaum C."/>
            <person name="Birren B."/>
        </authorList>
    </citation>
    <scope>NUCLEOTIDE SEQUENCE [LARGE SCALE GENOMIC DNA]</scope>
    <source>
        <strain evidence="12 13">CBS 27337</strain>
    </source>
</reference>
<feature type="binding site" evidence="10">
    <location>
        <position position="95"/>
    </location>
    <ligand>
        <name>K(+)</name>
        <dbReference type="ChEBI" id="CHEBI:29103"/>
    </ligand>
</feature>
<keyword evidence="8 10" id="KW-0520">NAD</keyword>
<dbReference type="GO" id="GO:0052856">
    <property type="term" value="F:NAD(P)HX epimerase activity"/>
    <property type="evidence" value="ECO:0007669"/>
    <property type="project" value="UniProtKB-UniRule"/>
</dbReference>
<dbReference type="HOGENOM" id="CLU_024853_3_0_1"/>
<evidence type="ECO:0000256" key="4">
    <source>
        <dbReference type="ARBA" id="ARBA00022723"/>
    </source>
</evidence>
<feature type="binding site" evidence="10">
    <location>
        <begin position="94"/>
        <end position="98"/>
    </location>
    <ligand>
        <name>(6S)-NADPHX</name>
        <dbReference type="ChEBI" id="CHEBI:64076"/>
    </ligand>
</feature>
<comment type="function">
    <text evidence="10">Catalyzes the epimerization of the S- and R-forms of NAD(P)HX, a damaged form of NAD(P)H that is a result of enzymatic or heat-dependent hydration. This is a prerequisite for the S-specific NAD(P)H-hydrate dehydratase to allow the repair of both epimers of NAD(P)HX.</text>
</comment>
<dbReference type="GO" id="GO:0000166">
    <property type="term" value="F:nucleotide binding"/>
    <property type="evidence" value="ECO:0007669"/>
    <property type="project" value="UniProtKB-KW"/>
</dbReference>
<dbReference type="SUPFAM" id="SSF64153">
    <property type="entry name" value="YjeF N-terminal domain-like"/>
    <property type="match status" value="1"/>
</dbReference>
<dbReference type="EMBL" id="KN846957">
    <property type="protein sequence ID" value="KIW70695.1"/>
    <property type="molecule type" value="Genomic_DNA"/>
</dbReference>
<dbReference type="EC" id="5.1.99.6" evidence="3 10"/>
<comment type="catalytic activity">
    <reaction evidence="2 10">
        <text>(6R)-NADPHX = (6S)-NADPHX</text>
        <dbReference type="Rhea" id="RHEA:32227"/>
        <dbReference type="ChEBI" id="CHEBI:64076"/>
        <dbReference type="ChEBI" id="CHEBI:64077"/>
        <dbReference type="EC" id="5.1.99.6"/>
    </reaction>
</comment>
<evidence type="ECO:0000313" key="13">
    <source>
        <dbReference type="Proteomes" id="UP000054266"/>
    </source>
</evidence>
<accession>A0A0D2FW28</accession>
<evidence type="ECO:0000256" key="6">
    <source>
        <dbReference type="ARBA" id="ARBA00022857"/>
    </source>
</evidence>
<keyword evidence="10" id="KW-0963">Cytoplasm</keyword>
<evidence type="ECO:0000256" key="7">
    <source>
        <dbReference type="ARBA" id="ARBA00022958"/>
    </source>
</evidence>
<dbReference type="PANTHER" id="PTHR13232:SF10">
    <property type="entry name" value="NAD(P)H-HYDRATE EPIMERASE"/>
    <property type="match status" value="1"/>
</dbReference>
<keyword evidence="5 10" id="KW-0547">Nucleotide-binding</keyword>
<feature type="binding site" evidence="10">
    <location>
        <position position="195"/>
    </location>
    <ligand>
        <name>K(+)</name>
        <dbReference type="ChEBI" id="CHEBI:29103"/>
    </ligand>
</feature>
<evidence type="ECO:0000313" key="12">
    <source>
        <dbReference type="EMBL" id="KIW70695.1"/>
    </source>
</evidence>
<dbReference type="GO" id="GO:0046872">
    <property type="term" value="F:metal ion binding"/>
    <property type="evidence" value="ECO:0007669"/>
    <property type="project" value="UniProtKB-KW"/>
</dbReference>
<dbReference type="Pfam" id="PF03853">
    <property type="entry name" value="YjeF_N"/>
    <property type="match status" value="1"/>
</dbReference>
<keyword evidence="7 10" id="KW-0630">Potassium</keyword>
<comment type="cofactor">
    <cofactor evidence="10">
        <name>K(+)</name>
        <dbReference type="ChEBI" id="CHEBI:29103"/>
    </cofactor>
    <text evidence="10">Binds 1 potassium ion per subunit.</text>
</comment>
<dbReference type="InterPro" id="IPR032976">
    <property type="entry name" value="YJEFN_prot_NAXE-like"/>
</dbReference>
<feature type="binding site" evidence="10">
    <location>
        <position position="159"/>
    </location>
    <ligand>
        <name>K(+)</name>
        <dbReference type="ChEBI" id="CHEBI:29103"/>
    </ligand>
</feature>
<keyword evidence="10" id="KW-0496">Mitochondrion</keyword>
<sequence length="276" mass="30059">MRYALRSFIPRQAQTLALPSLPIPTGRRFSKMTTLKTLGAQKAAELDKELMSEDGGFSIDQLMELAGLSVSQAVYKVHTPSEGKNILIACGPGNNGGDGLVCARHLHHYGYSPKIYYPKPTNAAIFTGLQKQLRHLHVPFLSTPEDFTAELARADLVVDALFGFSFKPPVRAPFDKILSSIISSKVPVLAVDIPSSWDVESGPPSGEFVGHDFMPEYLISLTAAKPSAKFFKGKRHFIGGRFLSQDVAAKYGLDLPKYEGVDQIAEVDVGAPVEKL</sequence>
<comment type="subcellular location">
    <subcellularLocation>
        <location evidence="10">Cytoplasm</location>
    </subcellularLocation>
    <subcellularLocation>
        <location evidence="10">Mitochondrion</location>
    </subcellularLocation>
</comment>
<name>A0A0D2FW28_9EURO</name>
<gene>
    <name evidence="12" type="ORF">PV04_02940</name>
</gene>
<dbReference type="InterPro" id="IPR004443">
    <property type="entry name" value="YjeF_N_dom"/>
</dbReference>
<proteinExistence type="inferred from homology"/>
<keyword evidence="6" id="KW-0521">NADP</keyword>
<organism evidence="12 13">
    <name type="scientific">Phialophora macrospora</name>
    <dbReference type="NCBI Taxonomy" id="1851006"/>
    <lineage>
        <taxon>Eukaryota</taxon>
        <taxon>Fungi</taxon>
        <taxon>Dikarya</taxon>
        <taxon>Ascomycota</taxon>
        <taxon>Pezizomycotina</taxon>
        <taxon>Eurotiomycetes</taxon>
        <taxon>Chaetothyriomycetidae</taxon>
        <taxon>Chaetothyriales</taxon>
        <taxon>Herpotrichiellaceae</taxon>
        <taxon>Phialophora</taxon>
    </lineage>
</organism>
<dbReference type="GO" id="GO:0005739">
    <property type="term" value="C:mitochondrion"/>
    <property type="evidence" value="ECO:0007669"/>
    <property type="project" value="UniProtKB-SubCell"/>
</dbReference>